<protein>
    <submittedName>
        <fullName evidence="1">DUF4125 family protein</fullName>
    </submittedName>
</protein>
<organism evidence="1">
    <name type="scientific">Christensenella massiliensis</name>
    <dbReference type="NCBI Taxonomy" id="1805714"/>
    <lineage>
        <taxon>Bacteria</taxon>
        <taxon>Bacillati</taxon>
        <taxon>Bacillota</taxon>
        <taxon>Clostridia</taxon>
        <taxon>Christensenellales</taxon>
        <taxon>Christensenellaceae</taxon>
        <taxon>Christensenella</taxon>
    </lineage>
</organism>
<gene>
    <name evidence="1" type="ORF">PUP29_05540</name>
</gene>
<name>A0AAU8ABR7_9FIRM</name>
<reference evidence="1" key="1">
    <citation type="submission" date="2023-02" db="EMBL/GenBank/DDBJ databases">
        <title>Gut commensal Christensenella minuta modulates host metabolism via a new class of secondary bile acids.</title>
        <authorList>
            <person name="Liu C."/>
        </authorList>
    </citation>
    <scope>NUCLEOTIDE SEQUENCE</scope>
    <source>
        <strain evidence="1">CA70</strain>
    </source>
</reference>
<dbReference type="InterPro" id="IPR025191">
    <property type="entry name" value="DUF4125"/>
</dbReference>
<dbReference type="RefSeq" id="WP_353423968.1">
    <property type="nucleotide sequence ID" value="NZ_CP117826.1"/>
</dbReference>
<dbReference type="Pfam" id="PF13526">
    <property type="entry name" value="DUF4125"/>
    <property type="match status" value="1"/>
</dbReference>
<sequence length="212" mass="25158">MSKRRVETMQKEALIEEIVGIEWNMFDKVNNLGGRASCQDDYTTFHIMRKSQFQAWNILVLESYKNDLMTAREERRNLLTEKYAYMMEYTHADEYAKIAHVLPKVSAEKSSNIDKITQIYMRQTEQLAEEYPKYMARTRPIHAQDDRHFTSIETYLRCELKTYSENTVKEYWNYLQELEKTGGKIAYMICENIAKCYGYSSLADAERGIKER</sequence>
<accession>A0AAU8ABR7</accession>
<proteinExistence type="predicted"/>
<evidence type="ECO:0000313" key="1">
    <source>
        <dbReference type="EMBL" id="XCC63377.1"/>
    </source>
</evidence>
<dbReference type="EMBL" id="CP117826">
    <property type="protein sequence ID" value="XCC63377.1"/>
    <property type="molecule type" value="Genomic_DNA"/>
</dbReference>
<dbReference type="AlphaFoldDB" id="A0AAU8ABR7"/>